<evidence type="ECO:0000256" key="11">
    <source>
        <dbReference type="SAM" id="Phobius"/>
    </source>
</evidence>
<evidence type="ECO:0000256" key="10">
    <source>
        <dbReference type="ARBA" id="ARBA00023310"/>
    </source>
</evidence>
<dbReference type="PANTHER" id="PTHR11410">
    <property type="entry name" value="ATP SYNTHASE SUBUNIT A"/>
    <property type="match status" value="1"/>
</dbReference>
<keyword evidence="6" id="KW-0375">Hydrogen ion transport</keyword>
<name>X1UL11_9ZZZZ</name>
<comment type="subcellular location">
    <subcellularLocation>
        <location evidence="1">Membrane</location>
        <topology evidence="1">Multi-pass membrane protein</topology>
    </subcellularLocation>
</comment>
<dbReference type="InterPro" id="IPR000568">
    <property type="entry name" value="ATP_synth_F0_asu"/>
</dbReference>
<dbReference type="Gene3D" id="1.20.120.220">
    <property type="entry name" value="ATP synthase, F0 complex, subunit A"/>
    <property type="match status" value="1"/>
</dbReference>
<dbReference type="EMBL" id="BARW01028957">
    <property type="protein sequence ID" value="GAJ04292.1"/>
    <property type="molecule type" value="Genomic_DNA"/>
</dbReference>
<keyword evidence="10" id="KW-0066">ATP synthesis</keyword>
<comment type="similarity">
    <text evidence="2">Belongs to the ATPase A chain family.</text>
</comment>
<dbReference type="Pfam" id="PF00119">
    <property type="entry name" value="ATP-synt_A"/>
    <property type="match status" value="1"/>
</dbReference>
<evidence type="ECO:0000256" key="3">
    <source>
        <dbReference type="ARBA" id="ARBA00022448"/>
    </source>
</evidence>
<keyword evidence="7 11" id="KW-1133">Transmembrane helix</keyword>
<keyword evidence="3" id="KW-0813">Transport</keyword>
<feature type="transmembrane region" description="Helical" evidence="11">
    <location>
        <begin position="89"/>
        <end position="114"/>
    </location>
</feature>
<dbReference type="SUPFAM" id="SSF81336">
    <property type="entry name" value="F1F0 ATP synthase subunit A"/>
    <property type="match status" value="1"/>
</dbReference>
<feature type="non-terminal residue" evidence="12">
    <location>
        <position position="1"/>
    </location>
</feature>
<keyword evidence="5 11" id="KW-0812">Transmembrane</keyword>
<feature type="transmembrane region" description="Helical" evidence="11">
    <location>
        <begin position="7"/>
        <end position="25"/>
    </location>
</feature>
<keyword evidence="8" id="KW-0406">Ion transport</keyword>
<keyword evidence="4" id="KW-0138">CF(0)</keyword>
<evidence type="ECO:0000256" key="1">
    <source>
        <dbReference type="ARBA" id="ARBA00004141"/>
    </source>
</evidence>
<dbReference type="InterPro" id="IPR035908">
    <property type="entry name" value="F0_ATP_A_sf"/>
</dbReference>
<gene>
    <name evidence="12" type="ORF">S12H4_46629</name>
</gene>
<dbReference type="PRINTS" id="PR00123">
    <property type="entry name" value="ATPASEA"/>
</dbReference>
<dbReference type="PANTHER" id="PTHR11410:SF0">
    <property type="entry name" value="ATP SYNTHASE SUBUNIT A"/>
    <property type="match status" value="1"/>
</dbReference>
<evidence type="ECO:0000313" key="12">
    <source>
        <dbReference type="EMBL" id="GAJ04292.1"/>
    </source>
</evidence>
<protein>
    <recommendedName>
        <fullName evidence="13">ATP synthase subunit a</fullName>
    </recommendedName>
</protein>
<evidence type="ECO:0000256" key="7">
    <source>
        <dbReference type="ARBA" id="ARBA00022989"/>
    </source>
</evidence>
<keyword evidence="9 11" id="KW-0472">Membrane</keyword>
<reference evidence="12" key="1">
    <citation type="journal article" date="2014" name="Front. Microbiol.">
        <title>High frequency of phylogenetically diverse reductive dehalogenase-homologous genes in deep subseafloor sedimentary metagenomes.</title>
        <authorList>
            <person name="Kawai M."/>
            <person name="Futagami T."/>
            <person name="Toyoda A."/>
            <person name="Takaki Y."/>
            <person name="Nishi S."/>
            <person name="Hori S."/>
            <person name="Arai W."/>
            <person name="Tsubouchi T."/>
            <person name="Morono Y."/>
            <person name="Uchiyama I."/>
            <person name="Ito T."/>
            <person name="Fujiyama A."/>
            <person name="Inagaki F."/>
            <person name="Takami H."/>
        </authorList>
    </citation>
    <scope>NUCLEOTIDE SEQUENCE</scope>
    <source>
        <strain evidence="12">Expedition CK06-06</strain>
    </source>
</reference>
<evidence type="ECO:0000256" key="2">
    <source>
        <dbReference type="ARBA" id="ARBA00006810"/>
    </source>
</evidence>
<organism evidence="12">
    <name type="scientific">marine sediment metagenome</name>
    <dbReference type="NCBI Taxonomy" id="412755"/>
    <lineage>
        <taxon>unclassified sequences</taxon>
        <taxon>metagenomes</taxon>
        <taxon>ecological metagenomes</taxon>
    </lineage>
</organism>
<dbReference type="GO" id="GO:0045259">
    <property type="term" value="C:proton-transporting ATP synthase complex"/>
    <property type="evidence" value="ECO:0007669"/>
    <property type="project" value="UniProtKB-KW"/>
</dbReference>
<dbReference type="InterPro" id="IPR045083">
    <property type="entry name" value="ATP_synth_F0_asu_bact/mt"/>
</dbReference>
<proteinExistence type="inferred from homology"/>
<evidence type="ECO:0008006" key="13">
    <source>
        <dbReference type="Google" id="ProtNLM"/>
    </source>
</evidence>
<evidence type="ECO:0000256" key="9">
    <source>
        <dbReference type="ARBA" id="ARBA00023136"/>
    </source>
</evidence>
<comment type="caution">
    <text evidence="12">The sequence shown here is derived from an EMBL/GenBank/DDBJ whole genome shotgun (WGS) entry which is preliminary data.</text>
</comment>
<evidence type="ECO:0000256" key="4">
    <source>
        <dbReference type="ARBA" id="ARBA00022547"/>
    </source>
</evidence>
<evidence type="ECO:0000256" key="6">
    <source>
        <dbReference type="ARBA" id="ARBA00022781"/>
    </source>
</evidence>
<feature type="transmembrane region" description="Helical" evidence="11">
    <location>
        <begin position="31"/>
        <end position="53"/>
    </location>
</feature>
<dbReference type="CDD" id="cd00310">
    <property type="entry name" value="ATP-synt_Fo_a_6"/>
    <property type="match status" value="1"/>
</dbReference>
<evidence type="ECO:0000256" key="5">
    <source>
        <dbReference type="ARBA" id="ARBA00022692"/>
    </source>
</evidence>
<dbReference type="GO" id="GO:0046933">
    <property type="term" value="F:proton-transporting ATP synthase activity, rotational mechanism"/>
    <property type="evidence" value="ECO:0007669"/>
    <property type="project" value="TreeGrafter"/>
</dbReference>
<evidence type="ECO:0000256" key="8">
    <source>
        <dbReference type="ARBA" id="ARBA00023065"/>
    </source>
</evidence>
<dbReference type="AlphaFoldDB" id="X1UL11"/>
<accession>X1UL11</accession>
<sequence>YLLTLFFFIWINNMMGLIPIFPGGANVTGNITVTMVLAAFTFVVTAINGNKFYWQEIFNAPGIPFWLKIPLPLVPIIEIIGMLTKPLILMIRLFANITAGHIIALGFFSIIFVFGDMQVMLGFGVSPLSILFTIFMTFLELLVALIQAYVFTLLSALYFGMATAEHH</sequence>